<dbReference type="EMBL" id="JZWS03000019">
    <property type="protein sequence ID" value="MEW9492267.1"/>
    <property type="molecule type" value="Genomic_DNA"/>
</dbReference>
<organism evidence="1 2">
    <name type="scientific">Candidatus Aramenus sulfurataquae</name>
    <dbReference type="NCBI Taxonomy" id="1326980"/>
    <lineage>
        <taxon>Archaea</taxon>
        <taxon>Thermoproteota</taxon>
        <taxon>Thermoprotei</taxon>
        <taxon>Sulfolobales</taxon>
        <taxon>Sulfolobaceae</taxon>
        <taxon>Candidatus Aramenus</taxon>
    </lineage>
</organism>
<gene>
    <name evidence="1" type="ORF">TQ35_0008730</name>
</gene>
<protein>
    <submittedName>
        <fullName evidence="1">VOC family protein</fullName>
    </submittedName>
</protein>
<comment type="caution">
    <text evidence="1">The sequence shown here is derived from an EMBL/GenBank/DDBJ whole genome shotgun (WGS) entry which is preliminary data.</text>
</comment>
<sequence length="333" mass="37860">MVNKLISQLASVEILTPKLDDTLWFFKDVLGLYEVGRKDRSVYLRGWEDWYAYSLKITEASTSGVKEITWRTYSEEDLYTAIKIIESKGLGLGWDNGEPDMGVGKGYKFMLPTGQVGKLVWEMKLWRASGNLRSGYRARPIKKPLQGVQAKDLAHLFVFAFDSNSLKSAVDLFKSLTWHVTEILKNGDQILTYWGAFNGTAHDMAIGLDPSGIPGRLNHLTFNVDYADDILRAADLYSDYDLEIVGGPIRHGITDSHSLYVKEPGGNLIELLHGGYINVVPDWEPVVWDTKEDENRWLYYWGHVKEAFWDGSPVPKDKVDPELRELIRQKLGK</sequence>
<reference evidence="1" key="1">
    <citation type="submission" date="2024-07" db="EMBL/GenBank/DDBJ databases">
        <title>Metagenome and Metagenome-Assembled Genomes of Archaea from a hot spring from the geothermal field of Los Azufres, Mexico.</title>
        <authorList>
            <person name="Marin-Paredes R."/>
            <person name="Martinez-Romero E."/>
            <person name="Servin-Garciduenas L.E."/>
        </authorList>
    </citation>
    <scope>NUCLEOTIDE SEQUENCE</scope>
    <source>
        <strain evidence="1">AZ1-454</strain>
    </source>
</reference>
<accession>A0ACC6TQY9</accession>
<name>A0ACC6TQY9_9CREN</name>
<evidence type="ECO:0000313" key="2">
    <source>
        <dbReference type="Proteomes" id="UP000053480"/>
    </source>
</evidence>
<dbReference type="Proteomes" id="UP000053480">
    <property type="component" value="Unassembled WGS sequence"/>
</dbReference>
<evidence type="ECO:0000313" key="1">
    <source>
        <dbReference type="EMBL" id="MEW9492267.1"/>
    </source>
</evidence>
<proteinExistence type="predicted"/>